<evidence type="ECO:0000256" key="5">
    <source>
        <dbReference type="ARBA" id="ARBA00023002"/>
    </source>
</evidence>
<dbReference type="Pfam" id="PF00067">
    <property type="entry name" value="p450"/>
    <property type="match status" value="1"/>
</dbReference>
<keyword evidence="4 8" id="KW-0479">Metal-binding</keyword>
<accession>A0A9Q0ASC5</accession>
<evidence type="ECO:0000256" key="1">
    <source>
        <dbReference type="ARBA" id="ARBA00001971"/>
    </source>
</evidence>
<keyword evidence="5" id="KW-0560">Oxidoreductase</keyword>
<dbReference type="CDD" id="cd11041">
    <property type="entry name" value="CYP503A1-like"/>
    <property type="match status" value="1"/>
</dbReference>
<dbReference type="GO" id="GO:0020037">
    <property type="term" value="F:heme binding"/>
    <property type="evidence" value="ECO:0007669"/>
    <property type="project" value="InterPro"/>
</dbReference>
<dbReference type="AlphaFoldDB" id="A0A9Q0ASC5"/>
<keyword evidence="10" id="KW-1185">Reference proteome</keyword>
<evidence type="ECO:0000256" key="7">
    <source>
        <dbReference type="ARBA" id="ARBA00023033"/>
    </source>
</evidence>
<name>A0A9Q0ASC5_9PEZI</name>
<dbReference type="SUPFAM" id="SSF48264">
    <property type="entry name" value="Cytochrome P450"/>
    <property type="match status" value="1"/>
</dbReference>
<comment type="subcellular location">
    <subcellularLocation>
        <location evidence="2">Membrane</location>
        <topology evidence="2">Single-pass membrane protein</topology>
    </subcellularLocation>
</comment>
<dbReference type="Gene3D" id="1.10.630.10">
    <property type="entry name" value="Cytochrome P450"/>
    <property type="match status" value="1"/>
</dbReference>
<dbReference type="InterPro" id="IPR002403">
    <property type="entry name" value="Cyt_P450_E_grp-IV"/>
</dbReference>
<gene>
    <name evidence="9" type="ORF">JX265_003573</name>
</gene>
<comment type="caution">
    <text evidence="9">The sequence shown here is derived from an EMBL/GenBank/DDBJ whole genome shotgun (WGS) entry which is preliminary data.</text>
</comment>
<dbReference type="GO" id="GO:0004497">
    <property type="term" value="F:monooxygenase activity"/>
    <property type="evidence" value="ECO:0007669"/>
    <property type="project" value="UniProtKB-KW"/>
</dbReference>
<feature type="binding site" description="axial binding residue" evidence="8">
    <location>
        <position position="396"/>
    </location>
    <ligand>
        <name>heme</name>
        <dbReference type="ChEBI" id="CHEBI:30413"/>
    </ligand>
    <ligandPart>
        <name>Fe</name>
        <dbReference type="ChEBI" id="CHEBI:18248"/>
    </ligandPart>
</feature>
<dbReference type="GO" id="GO:0016705">
    <property type="term" value="F:oxidoreductase activity, acting on paired donors, with incorporation or reduction of molecular oxygen"/>
    <property type="evidence" value="ECO:0007669"/>
    <property type="project" value="InterPro"/>
</dbReference>
<dbReference type="GO" id="GO:0005506">
    <property type="term" value="F:iron ion binding"/>
    <property type="evidence" value="ECO:0007669"/>
    <property type="project" value="InterPro"/>
</dbReference>
<dbReference type="EMBL" id="JAFIMR010000006">
    <property type="protein sequence ID" value="KAI1877565.1"/>
    <property type="molecule type" value="Genomic_DNA"/>
</dbReference>
<dbReference type="OrthoDB" id="1844152at2759"/>
<evidence type="ECO:0000256" key="4">
    <source>
        <dbReference type="ARBA" id="ARBA00022723"/>
    </source>
</evidence>
<evidence type="ECO:0000256" key="2">
    <source>
        <dbReference type="ARBA" id="ARBA00004167"/>
    </source>
</evidence>
<sequence length="463" mass="53130">MIQEGYHKFKDSIFQVRRIGTDILIIPPKYVDEIRKLSGDNIRSVEPFINDFAGEYTRGLVFLQSDLQNRVIQQKLTPTLSSLTSMMKEELDLAIEREIPEPEGKDEWMAVDITAIFVRIISRISARVFLGPEDCRNEEWLETTAQYTENLFLTGMILRVFPRFLRPLVAALLPSHRGLLKNVAAARQIIGDIVHARNISDAQNGFLHEKRSDVLQWMMEAARGEETETGNLSQRMLILSLSSIHTTALTMTQALYDLCGNAQYFEPLRQELTEVLLRDGGWQKTTLNRFYKLDSLLKESQRFCPVFLLTFNRIFHKSMRLSDGTIMHAGTRVAVPSHSMLQDPSHVPGPSAASDFDPFRYSKLREDPAHPENSHKFLFSMTDSSNMAFGYGKYACPGRFYASNEMKLVLAHLLLRYDFKLPAGSKRPRNFTLDSDMFPDPRARLYMRQRQDLEPAIAKLVQR</sequence>
<keyword evidence="8" id="KW-0349">Heme</keyword>
<keyword evidence="6 8" id="KW-0408">Iron</keyword>
<dbReference type="Proteomes" id="UP000829685">
    <property type="component" value="Unassembled WGS sequence"/>
</dbReference>
<comment type="similarity">
    <text evidence="3">Belongs to the cytochrome P450 family.</text>
</comment>
<evidence type="ECO:0000313" key="10">
    <source>
        <dbReference type="Proteomes" id="UP000829685"/>
    </source>
</evidence>
<dbReference type="GO" id="GO:0016020">
    <property type="term" value="C:membrane"/>
    <property type="evidence" value="ECO:0007669"/>
    <property type="project" value="UniProtKB-SubCell"/>
</dbReference>
<dbReference type="PANTHER" id="PTHR46206">
    <property type="entry name" value="CYTOCHROME P450"/>
    <property type="match status" value="1"/>
</dbReference>
<dbReference type="PANTHER" id="PTHR46206:SF6">
    <property type="entry name" value="CYTOCHROME P450 MONOOXYGENASE AN1598-RELATED"/>
    <property type="match status" value="1"/>
</dbReference>
<dbReference type="InterPro" id="IPR001128">
    <property type="entry name" value="Cyt_P450"/>
</dbReference>
<evidence type="ECO:0000256" key="3">
    <source>
        <dbReference type="ARBA" id="ARBA00010617"/>
    </source>
</evidence>
<keyword evidence="7" id="KW-0503">Monooxygenase</keyword>
<protein>
    <recommendedName>
        <fullName evidence="11">Ent-kaurene oxidase</fullName>
    </recommendedName>
</protein>
<dbReference type="PRINTS" id="PR00465">
    <property type="entry name" value="EP450IV"/>
</dbReference>
<evidence type="ECO:0000313" key="9">
    <source>
        <dbReference type="EMBL" id="KAI1877565.1"/>
    </source>
</evidence>
<evidence type="ECO:0000256" key="6">
    <source>
        <dbReference type="ARBA" id="ARBA00023004"/>
    </source>
</evidence>
<dbReference type="InterPro" id="IPR036396">
    <property type="entry name" value="Cyt_P450_sf"/>
</dbReference>
<evidence type="ECO:0008006" key="11">
    <source>
        <dbReference type="Google" id="ProtNLM"/>
    </source>
</evidence>
<organism evidence="9 10">
    <name type="scientific">Neoarthrinium moseri</name>
    <dbReference type="NCBI Taxonomy" id="1658444"/>
    <lineage>
        <taxon>Eukaryota</taxon>
        <taxon>Fungi</taxon>
        <taxon>Dikarya</taxon>
        <taxon>Ascomycota</taxon>
        <taxon>Pezizomycotina</taxon>
        <taxon>Sordariomycetes</taxon>
        <taxon>Xylariomycetidae</taxon>
        <taxon>Amphisphaeriales</taxon>
        <taxon>Apiosporaceae</taxon>
        <taxon>Neoarthrinium</taxon>
    </lineage>
</organism>
<proteinExistence type="inferred from homology"/>
<reference evidence="9" key="1">
    <citation type="submission" date="2021-03" db="EMBL/GenBank/DDBJ databases">
        <title>Revisited historic fungal species revealed as producer of novel bioactive compounds through whole genome sequencing and comparative genomics.</title>
        <authorList>
            <person name="Vignolle G.A."/>
            <person name="Hochenegger N."/>
            <person name="Mach R.L."/>
            <person name="Mach-Aigner A.R."/>
            <person name="Javad Rahimi M."/>
            <person name="Salim K.A."/>
            <person name="Chan C.M."/>
            <person name="Lim L.B.L."/>
            <person name="Cai F."/>
            <person name="Druzhinina I.S."/>
            <person name="U'Ren J.M."/>
            <person name="Derntl C."/>
        </authorList>
    </citation>
    <scope>NUCLEOTIDE SEQUENCE</scope>
    <source>
        <strain evidence="9">TUCIM 5799</strain>
    </source>
</reference>
<evidence type="ECO:0000256" key="8">
    <source>
        <dbReference type="PIRSR" id="PIRSR602403-1"/>
    </source>
</evidence>
<comment type="cofactor">
    <cofactor evidence="1 8">
        <name>heme</name>
        <dbReference type="ChEBI" id="CHEBI:30413"/>
    </cofactor>
</comment>